<dbReference type="PANTHER" id="PTHR40389">
    <property type="entry name" value="ENDOGENOUS RETROVIRUS GROUP K MEMBER 24 GAG POLYPROTEIN-RELATED"/>
    <property type="match status" value="1"/>
</dbReference>
<dbReference type="Gene3D" id="4.10.60.10">
    <property type="entry name" value="Zinc finger, CCHC-type"/>
    <property type="match status" value="1"/>
</dbReference>
<dbReference type="InterPro" id="IPR008919">
    <property type="entry name" value="Retrov_capsid_N"/>
</dbReference>
<gene>
    <name evidence="7" type="ORF">mRhiFer1_007855</name>
</gene>
<dbReference type="GO" id="GO:0016032">
    <property type="term" value="P:viral process"/>
    <property type="evidence" value="ECO:0007669"/>
    <property type="project" value="InterPro"/>
</dbReference>
<evidence type="ECO:0000256" key="5">
    <source>
        <dbReference type="SAM" id="MobiDB-lite"/>
    </source>
</evidence>
<dbReference type="EMBL" id="JACAGC010000001">
    <property type="protein sequence ID" value="KAF6390280.1"/>
    <property type="molecule type" value="Genomic_DNA"/>
</dbReference>
<dbReference type="InterPro" id="IPR045345">
    <property type="entry name" value="Gag_p24_C"/>
</dbReference>
<evidence type="ECO:0000256" key="4">
    <source>
        <dbReference type="PROSITE-ProRule" id="PRU00047"/>
    </source>
</evidence>
<sequence length="643" mass="71748">MGHANSKDLYVRGLKKLLAARASRVSREQLDKFLEFVKEVCPWFPEEGTVNLETWEKVGERLQDYYAAHGPQRVPVETFGLWTLIRDCLDLKREGCRLEKVKQAGNEEILPSATSPEERKEGEGARHSEGLAKHNKEPVCQEPLDEHWEDLDPQDQEELEDEAAKYDREKYPPLVAMAQEGGRPVGTTFSLADQIKMIQGQHPIINPSAPPPEEPSKWGPLLQPPIWDMPIKLPPGYVKPGLDSVVRSPLQMACEEAHKQGESTDQFGVYPVFDRLDQAGNVFREWRPFQWKQIKELKEACAQYGPIAPFTLAILDALSSVATPPEDWKHIAHACISGGDYLLWKSEFYENYKKKAIQNALRQIPFIFDMLAGEGIYAELRNQMGFAPGVYAQTTAAAKDAWQMLPDTSRKEDHVSQIRQGADEPFQKFVSRLNTAAGRIFEPSVATQSFITQLAYENANSACQAIIRPFRKKGTLSDYICPCSDVGPSYTQGIAIAAAIQGKPIKEIIYQQARLNAGSCSGACFTCGKLGHRAAQCPRKGESENSTAPTKKPPDICPKCRRGKYWANECKSKTDKDGKPIQGNWVRGQPLASNQQCYGALQITEQIQGQKGKEPLRGNTSQIYSGPPQAAQDWTCVPPPTSY</sequence>
<dbReference type="PROSITE" id="PS50158">
    <property type="entry name" value="ZF_CCHC"/>
    <property type="match status" value="1"/>
</dbReference>
<organism evidence="7 8">
    <name type="scientific">Rhinolophus ferrumequinum</name>
    <name type="common">Greater horseshoe bat</name>
    <dbReference type="NCBI Taxonomy" id="59479"/>
    <lineage>
        <taxon>Eukaryota</taxon>
        <taxon>Metazoa</taxon>
        <taxon>Chordata</taxon>
        <taxon>Craniata</taxon>
        <taxon>Vertebrata</taxon>
        <taxon>Euteleostomi</taxon>
        <taxon>Mammalia</taxon>
        <taxon>Eutheria</taxon>
        <taxon>Laurasiatheria</taxon>
        <taxon>Chiroptera</taxon>
        <taxon>Yinpterochiroptera</taxon>
        <taxon>Rhinolophoidea</taxon>
        <taxon>Rhinolophidae</taxon>
        <taxon>Rhinolophinae</taxon>
        <taxon>Rhinolophus</taxon>
    </lineage>
</organism>
<dbReference type="GO" id="GO:0005198">
    <property type="term" value="F:structural molecule activity"/>
    <property type="evidence" value="ECO:0007669"/>
    <property type="project" value="InterPro"/>
</dbReference>
<dbReference type="InterPro" id="IPR001878">
    <property type="entry name" value="Znf_CCHC"/>
</dbReference>
<reference evidence="7 8" key="1">
    <citation type="journal article" date="2020" name="Nature">
        <title>Six reference-quality genomes reveal evolution of bat adaptations.</title>
        <authorList>
            <person name="Jebb D."/>
            <person name="Huang Z."/>
            <person name="Pippel M."/>
            <person name="Hughes G.M."/>
            <person name="Lavrichenko K."/>
            <person name="Devanna P."/>
            <person name="Winkler S."/>
            <person name="Jermiin L.S."/>
            <person name="Skirmuntt E.C."/>
            <person name="Katzourakis A."/>
            <person name="Burkitt-Gray L."/>
            <person name="Ray D.A."/>
            <person name="Sullivan K.A.M."/>
            <person name="Roscito J.G."/>
            <person name="Kirilenko B.M."/>
            <person name="Davalos L.M."/>
            <person name="Corthals A.P."/>
            <person name="Power M.L."/>
            <person name="Jones G."/>
            <person name="Ransome R.D."/>
            <person name="Dechmann D.K.N."/>
            <person name="Locatelli A.G."/>
            <person name="Puechmaille S.J."/>
            <person name="Fedrigo O."/>
            <person name="Jarvis E.D."/>
            <person name="Hiller M."/>
            <person name="Vernes S.C."/>
            <person name="Myers E.W."/>
            <person name="Teeling E.C."/>
        </authorList>
    </citation>
    <scope>NUCLEOTIDE SEQUENCE [LARGE SCALE GENOMIC DNA]</scope>
    <source>
        <strain evidence="7">MRhiFer1</strain>
        <tissue evidence="7">Lung</tissue>
    </source>
</reference>
<dbReference type="InterPro" id="IPR008916">
    <property type="entry name" value="Retrov_capsid_C"/>
</dbReference>
<dbReference type="SUPFAM" id="SSF57756">
    <property type="entry name" value="Retrovirus zinc finger-like domains"/>
    <property type="match status" value="2"/>
</dbReference>
<dbReference type="InterPro" id="IPR036875">
    <property type="entry name" value="Znf_CCHC_sf"/>
</dbReference>
<evidence type="ECO:0000313" key="7">
    <source>
        <dbReference type="EMBL" id="KAF6390280.1"/>
    </source>
</evidence>
<dbReference type="GO" id="GO:0008270">
    <property type="term" value="F:zinc ion binding"/>
    <property type="evidence" value="ECO:0007669"/>
    <property type="project" value="UniProtKB-KW"/>
</dbReference>
<name>A0A7J8AVY5_RHIFE</name>
<accession>A0A7J8AVY5</accession>
<protein>
    <recommendedName>
        <fullName evidence="6">CCHC-type domain-containing protein</fullName>
    </recommendedName>
</protein>
<feature type="region of interest" description="Disordered" evidence="5">
    <location>
        <begin position="107"/>
        <end position="138"/>
    </location>
</feature>
<dbReference type="Pfam" id="PF19317">
    <property type="entry name" value="Gag_p24_C"/>
    <property type="match status" value="1"/>
</dbReference>
<dbReference type="Gene3D" id="1.10.375.10">
    <property type="entry name" value="Human Immunodeficiency Virus Type 1 Capsid Protein"/>
    <property type="match status" value="1"/>
</dbReference>
<proteinExistence type="predicted"/>
<dbReference type="InterPro" id="IPR038124">
    <property type="entry name" value="B_retro_matrix_sf"/>
</dbReference>
<dbReference type="InterPro" id="IPR010999">
    <property type="entry name" value="Retrovr_matrix"/>
</dbReference>
<dbReference type="GO" id="GO:0003676">
    <property type="term" value="F:nucleic acid binding"/>
    <property type="evidence" value="ECO:0007669"/>
    <property type="project" value="InterPro"/>
</dbReference>
<keyword evidence="3" id="KW-0862">Zinc</keyword>
<keyword evidence="2 4" id="KW-0863">Zinc-finger</keyword>
<keyword evidence="1" id="KW-0479">Metal-binding</keyword>
<dbReference type="InterPro" id="IPR003322">
    <property type="entry name" value="B_retro_matrix"/>
</dbReference>
<dbReference type="SUPFAM" id="SSF47353">
    <property type="entry name" value="Retrovirus capsid dimerization domain-like"/>
    <property type="match status" value="1"/>
</dbReference>
<comment type="caution">
    <text evidence="7">The sequence shown here is derived from an EMBL/GenBank/DDBJ whole genome shotgun (WGS) entry which is preliminary data.</text>
</comment>
<dbReference type="SUPFAM" id="SSF47943">
    <property type="entry name" value="Retrovirus capsid protein, N-terminal core domain"/>
    <property type="match status" value="1"/>
</dbReference>
<evidence type="ECO:0000256" key="3">
    <source>
        <dbReference type="ARBA" id="ARBA00022833"/>
    </source>
</evidence>
<dbReference type="Pfam" id="PF00098">
    <property type="entry name" value="zf-CCHC"/>
    <property type="match status" value="1"/>
</dbReference>
<feature type="compositionally biased region" description="Basic and acidic residues" evidence="5">
    <location>
        <begin position="116"/>
        <end position="138"/>
    </location>
</feature>
<feature type="domain" description="CCHC-type" evidence="6">
    <location>
        <begin position="524"/>
        <end position="539"/>
    </location>
</feature>
<dbReference type="Pfam" id="PF14787">
    <property type="entry name" value="zf-CCHC_5"/>
    <property type="match status" value="1"/>
</dbReference>
<evidence type="ECO:0000256" key="1">
    <source>
        <dbReference type="ARBA" id="ARBA00022723"/>
    </source>
</evidence>
<dbReference type="Gene3D" id="1.10.150.490">
    <property type="entry name" value="Retroviral GAG p10 protein"/>
    <property type="match status" value="1"/>
</dbReference>
<dbReference type="Pfam" id="PF00607">
    <property type="entry name" value="Gag_p24"/>
    <property type="match status" value="1"/>
</dbReference>
<dbReference type="SUPFAM" id="SSF47836">
    <property type="entry name" value="Retroviral matrix proteins"/>
    <property type="match status" value="1"/>
</dbReference>
<dbReference type="Proteomes" id="UP000585614">
    <property type="component" value="Unassembled WGS sequence"/>
</dbReference>
<evidence type="ECO:0000259" key="6">
    <source>
        <dbReference type="PROSITE" id="PS50158"/>
    </source>
</evidence>
<dbReference type="AlphaFoldDB" id="A0A7J8AVY5"/>
<dbReference type="Pfam" id="PF02337">
    <property type="entry name" value="Gag_p10"/>
    <property type="match status" value="1"/>
</dbReference>
<dbReference type="SMART" id="SM00343">
    <property type="entry name" value="ZnF_C2HC"/>
    <property type="match status" value="2"/>
</dbReference>
<evidence type="ECO:0000313" key="8">
    <source>
        <dbReference type="Proteomes" id="UP000585614"/>
    </source>
</evidence>
<dbReference type="Gene3D" id="1.10.1200.30">
    <property type="match status" value="1"/>
</dbReference>
<feature type="region of interest" description="Disordered" evidence="5">
    <location>
        <begin position="608"/>
        <end position="643"/>
    </location>
</feature>
<dbReference type="InterPro" id="IPR050195">
    <property type="entry name" value="Primate_lentivir_Gag_pol-like"/>
</dbReference>
<dbReference type="PANTHER" id="PTHR40389:SF3">
    <property type="entry name" value="IGE-BINDING PROTEIN"/>
    <property type="match status" value="1"/>
</dbReference>
<evidence type="ECO:0000256" key="2">
    <source>
        <dbReference type="ARBA" id="ARBA00022771"/>
    </source>
</evidence>